<gene>
    <name evidence="2" type="ORF">METH_16050</name>
</gene>
<organism evidence="2 3">
    <name type="scientific">Leisingera methylohalidivorans DSM 14336</name>
    <dbReference type="NCBI Taxonomy" id="999552"/>
    <lineage>
        <taxon>Bacteria</taxon>
        <taxon>Pseudomonadati</taxon>
        <taxon>Pseudomonadota</taxon>
        <taxon>Alphaproteobacteria</taxon>
        <taxon>Rhodobacterales</taxon>
        <taxon>Roseobacteraceae</taxon>
        <taxon>Leisingera</taxon>
    </lineage>
</organism>
<accession>V9W1Y5</accession>
<evidence type="ECO:0000313" key="2">
    <source>
        <dbReference type="EMBL" id="AHD03187.1"/>
    </source>
</evidence>
<evidence type="ECO:0000313" key="3">
    <source>
        <dbReference type="Proteomes" id="UP000018780"/>
    </source>
</evidence>
<dbReference type="KEGG" id="lmd:METH_16050"/>
<protein>
    <submittedName>
        <fullName evidence="2">Uncharacterized protein</fullName>
    </submittedName>
</protein>
<sequence length="35" mass="4074">MNRIGKARRLAPSDVKAMQQQRQALEKPGFHRTRP</sequence>
<feature type="region of interest" description="Disordered" evidence="1">
    <location>
        <begin position="1"/>
        <end position="35"/>
    </location>
</feature>
<dbReference type="HOGENOM" id="CLU_3365650_0_0_5"/>
<dbReference type="EMBL" id="CP006773">
    <property type="protein sequence ID" value="AHD03187.1"/>
    <property type="molecule type" value="Genomic_DNA"/>
</dbReference>
<dbReference type="AlphaFoldDB" id="V9W1Y5"/>
<keyword evidence="3" id="KW-1185">Reference proteome</keyword>
<dbReference type="Proteomes" id="UP000018780">
    <property type="component" value="Chromosome"/>
</dbReference>
<proteinExistence type="predicted"/>
<reference evidence="2 3" key="1">
    <citation type="submission" date="2013-09" db="EMBL/GenBank/DDBJ databases">
        <authorList>
            <consortium name="DOE Joint Genome Institute"/>
            <person name="Klenk H.-P."/>
            <person name="Huntemann M."/>
            <person name="Han J."/>
            <person name="Chen A."/>
            <person name="Kyrpides N."/>
            <person name="Mavromatis K."/>
            <person name="Markowitz V."/>
            <person name="Palaniappan K."/>
            <person name="Ivanova N."/>
            <person name="Schaumberg A."/>
            <person name="Pati A."/>
            <person name="Liolios K."/>
            <person name="Nordberg H.P."/>
            <person name="Cantor M.N."/>
            <person name="Hua S.X."/>
            <person name="Woyke T."/>
        </authorList>
    </citation>
    <scope>NUCLEOTIDE SEQUENCE [LARGE SCALE GENOMIC DNA]</scope>
    <source>
        <strain evidence="2 3">DSM 14336</strain>
    </source>
</reference>
<name>V9W1Y5_9RHOB</name>
<evidence type="ECO:0000256" key="1">
    <source>
        <dbReference type="SAM" id="MobiDB-lite"/>
    </source>
</evidence>